<accession>A0A1G2KPG6</accession>
<sequence length="68" mass="7887">MIFYGADNQIYRYLNINALFSNSIVIYYLSSFDLVVGIFKTAQKFLLAFNHFLTFLGMVMISDYPDVV</sequence>
<protein>
    <submittedName>
        <fullName evidence="2">Uncharacterized protein</fullName>
    </submittedName>
</protein>
<evidence type="ECO:0000313" key="3">
    <source>
        <dbReference type="Proteomes" id="UP000178710"/>
    </source>
</evidence>
<gene>
    <name evidence="2" type="ORF">A3C12_01950</name>
</gene>
<comment type="caution">
    <text evidence="2">The sequence shown here is derived from an EMBL/GenBank/DDBJ whole genome shotgun (WGS) entry which is preliminary data.</text>
</comment>
<name>A0A1G2KPG6_9BACT</name>
<dbReference type="Proteomes" id="UP000178710">
    <property type="component" value="Unassembled WGS sequence"/>
</dbReference>
<evidence type="ECO:0000256" key="1">
    <source>
        <dbReference type="SAM" id="Phobius"/>
    </source>
</evidence>
<reference evidence="2 3" key="1">
    <citation type="journal article" date="2016" name="Nat. Commun.">
        <title>Thousands of microbial genomes shed light on interconnected biogeochemical processes in an aquifer system.</title>
        <authorList>
            <person name="Anantharaman K."/>
            <person name="Brown C.T."/>
            <person name="Hug L.A."/>
            <person name="Sharon I."/>
            <person name="Castelle C.J."/>
            <person name="Probst A.J."/>
            <person name="Thomas B.C."/>
            <person name="Singh A."/>
            <person name="Wilkins M.J."/>
            <person name="Karaoz U."/>
            <person name="Brodie E.L."/>
            <person name="Williams K.H."/>
            <person name="Hubbard S.S."/>
            <person name="Banfield J.F."/>
        </authorList>
    </citation>
    <scope>NUCLEOTIDE SEQUENCE [LARGE SCALE GENOMIC DNA]</scope>
</reference>
<feature type="transmembrane region" description="Helical" evidence="1">
    <location>
        <begin position="45"/>
        <end position="62"/>
    </location>
</feature>
<keyword evidence="1" id="KW-0812">Transmembrane</keyword>
<dbReference type="AlphaFoldDB" id="A0A1G2KPG6"/>
<keyword evidence="1" id="KW-0472">Membrane</keyword>
<feature type="transmembrane region" description="Helical" evidence="1">
    <location>
        <begin position="20"/>
        <end position="38"/>
    </location>
</feature>
<dbReference type="EMBL" id="MHQK01000034">
    <property type="protein sequence ID" value="OHA01144.1"/>
    <property type="molecule type" value="Genomic_DNA"/>
</dbReference>
<proteinExistence type="predicted"/>
<organism evidence="2 3">
    <name type="scientific">Candidatus Sungbacteria bacterium RIFCSPHIGHO2_02_FULL_49_20</name>
    <dbReference type="NCBI Taxonomy" id="1802272"/>
    <lineage>
        <taxon>Bacteria</taxon>
        <taxon>Candidatus Sungiibacteriota</taxon>
    </lineage>
</organism>
<keyword evidence="1" id="KW-1133">Transmembrane helix</keyword>
<evidence type="ECO:0000313" key="2">
    <source>
        <dbReference type="EMBL" id="OHA01144.1"/>
    </source>
</evidence>